<dbReference type="EMBL" id="JAIQCV010000012">
    <property type="protein sequence ID" value="KAH1038791.1"/>
    <property type="molecule type" value="Genomic_DNA"/>
</dbReference>
<dbReference type="PANTHER" id="PTHR46033">
    <property type="entry name" value="PROTEIN MAIN-LIKE 2"/>
    <property type="match status" value="1"/>
</dbReference>
<dbReference type="AlphaFoldDB" id="A0A9D3UE06"/>
<dbReference type="GO" id="GO:0010073">
    <property type="term" value="P:meristem maintenance"/>
    <property type="evidence" value="ECO:0007669"/>
    <property type="project" value="InterPro"/>
</dbReference>
<organism evidence="1 2">
    <name type="scientific">Gossypium stocksii</name>
    <dbReference type="NCBI Taxonomy" id="47602"/>
    <lineage>
        <taxon>Eukaryota</taxon>
        <taxon>Viridiplantae</taxon>
        <taxon>Streptophyta</taxon>
        <taxon>Embryophyta</taxon>
        <taxon>Tracheophyta</taxon>
        <taxon>Spermatophyta</taxon>
        <taxon>Magnoliopsida</taxon>
        <taxon>eudicotyledons</taxon>
        <taxon>Gunneridae</taxon>
        <taxon>Pentapetalae</taxon>
        <taxon>rosids</taxon>
        <taxon>malvids</taxon>
        <taxon>Malvales</taxon>
        <taxon>Malvaceae</taxon>
        <taxon>Malvoideae</taxon>
        <taxon>Gossypium</taxon>
    </lineage>
</organism>
<evidence type="ECO:0000313" key="1">
    <source>
        <dbReference type="EMBL" id="KAH1038791.1"/>
    </source>
</evidence>
<reference evidence="1 2" key="1">
    <citation type="journal article" date="2021" name="Plant Biotechnol. J.">
        <title>Multi-omics assisted identification of the key and species-specific regulatory components of drought-tolerant mechanisms in Gossypium stocksii.</title>
        <authorList>
            <person name="Yu D."/>
            <person name="Ke L."/>
            <person name="Zhang D."/>
            <person name="Wu Y."/>
            <person name="Sun Y."/>
            <person name="Mei J."/>
            <person name="Sun J."/>
            <person name="Sun Y."/>
        </authorList>
    </citation>
    <scope>NUCLEOTIDE SEQUENCE [LARGE SCALE GENOMIC DNA]</scope>
    <source>
        <strain evidence="2">cv. E1</strain>
        <tissue evidence="1">Leaf</tissue>
    </source>
</reference>
<sequence length="154" mass="17333">MDASLVCFDHNYIFATQLAMANDHLLEAFIHNTGEPLILEIRGYLQEAGFLHVSRMQGDFKLNPTLISTLVEIYTFHLLCDKCTITLEDVALKLGLSMDEPVITRSVVVRGKVDLCMVMLGNVSNKFEGGRILINCLEKVIDKLPYDAMEELIQ</sequence>
<protein>
    <submittedName>
        <fullName evidence="1">Uncharacterized protein</fullName>
    </submittedName>
</protein>
<dbReference type="Proteomes" id="UP000828251">
    <property type="component" value="Unassembled WGS sequence"/>
</dbReference>
<accession>A0A9D3UE06</accession>
<dbReference type="OrthoDB" id="1937804at2759"/>
<gene>
    <name evidence="1" type="ORF">J1N35_040534</name>
</gene>
<keyword evidence="2" id="KW-1185">Reference proteome</keyword>
<evidence type="ECO:0000313" key="2">
    <source>
        <dbReference type="Proteomes" id="UP000828251"/>
    </source>
</evidence>
<name>A0A9D3UE06_9ROSI</name>
<dbReference type="InterPro" id="IPR044824">
    <property type="entry name" value="MAIN-like"/>
</dbReference>
<comment type="caution">
    <text evidence="1">The sequence shown here is derived from an EMBL/GenBank/DDBJ whole genome shotgun (WGS) entry which is preliminary data.</text>
</comment>
<proteinExistence type="predicted"/>
<dbReference type="PANTHER" id="PTHR46033:SF8">
    <property type="entry name" value="PROTEIN MAINTENANCE OF MERISTEMS-LIKE"/>
    <property type="match status" value="1"/>
</dbReference>